<organism evidence="8 9">
    <name type="scientific">Polypedilum vanderplanki</name>
    <name type="common">Sleeping chironomid midge</name>
    <dbReference type="NCBI Taxonomy" id="319348"/>
    <lineage>
        <taxon>Eukaryota</taxon>
        <taxon>Metazoa</taxon>
        <taxon>Ecdysozoa</taxon>
        <taxon>Arthropoda</taxon>
        <taxon>Hexapoda</taxon>
        <taxon>Insecta</taxon>
        <taxon>Pterygota</taxon>
        <taxon>Neoptera</taxon>
        <taxon>Endopterygota</taxon>
        <taxon>Diptera</taxon>
        <taxon>Nematocera</taxon>
        <taxon>Chironomoidea</taxon>
        <taxon>Chironomidae</taxon>
        <taxon>Chironominae</taxon>
        <taxon>Polypedilum</taxon>
        <taxon>Polypedilum</taxon>
    </lineage>
</organism>
<dbReference type="PANTHER" id="PTHR10639:SF7">
    <property type="entry name" value="CLATHRIN LIGHT CHAIN"/>
    <property type="match status" value="1"/>
</dbReference>
<dbReference type="OrthoDB" id="5512at2759"/>
<evidence type="ECO:0000256" key="7">
    <source>
        <dbReference type="SAM" id="Coils"/>
    </source>
</evidence>
<dbReference type="PANTHER" id="PTHR10639">
    <property type="entry name" value="CLATHRIN LIGHT CHAIN"/>
    <property type="match status" value="1"/>
</dbReference>
<dbReference type="GO" id="GO:0030672">
    <property type="term" value="C:synaptic vesicle membrane"/>
    <property type="evidence" value="ECO:0007669"/>
    <property type="project" value="TreeGrafter"/>
</dbReference>
<dbReference type="EMBL" id="JADBJN010000001">
    <property type="protein sequence ID" value="KAG5683761.1"/>
    <property type="molecule type" value="Genomic_DNA"/>
</dbReference>
<accession>A0A9J6CNE6</accession>
<evidence type="ECO:0000313" key="8">
    <source>
        <dbReference type="EMBL" id="KAG5683761.1"/>
    </source>
</evidence>
<comment type="caution">
    <text evidence="8">The sequence shown here is derived from an EMBL/GenBank/DDBJ whole genome shotgun (WGS) entry which is preliminary data.</text>
</comment>
<comment type="similarity">
    <text evidence="2 6">Belongs to the clathrin light chain family.</text>
</comment>
<evidence type="ECO:0000256" key="6">
    <source>
        <dbReference type="RuleBase" id="RU363137"/>
    </source>
</evidence>
<evidence type="ECO:0000256" key="5">
    <source>
        <dbReference type="ARBA" id="ARBA00023329"/>
    </source>
</evidence>
<keyword evidence="5 6" id="KW-0968">Cytoplasmic vesicle</keyword>
<dbReference type="Pfam" id="PF01086">
    <property type="entry name" value="Clathrin_lg_ch"/>
    <property type="match status" value="1"/>
</dbReference>
<dbReference type="GO" id="GO:0072583">
    <property type="term" value="P:clathrin-dependent endocytosis"/>
    <property type="evidence" value="ECO:0007669"/>
    <property type="project" value="TreeGrafter"/>
</dbReference>
<gene>
    <name evidence="8" type="ORF">PVAND_013026</name>
</gene>
<reference evidence="8" key="1">
    <citation type="submission" date="2021-03" db="EMBL/GenBank/DDBJ databases">
        <title>Chromosome level genome of the anhydrobiotic midge Polypedilum vanderplanki.</title>
        <authorList>
            <person name="Yoshida Y."/>
            <person name="Kikawada T."/>
            <person name="Gusev O."/>
        </authorList>
    </citation>
    <scope>NUCLEOTIDE SEQUENCE</scope>
    <source>
        <strain evidence="8">NIAS01</strain>
        <tissue evidence="8">Whole body or cell culture</tissue>
    </source>
</reference>
<dbReference type="Proteomes" id="UP001107558">
    <property type="component" value="Chromosome 1"/>
</dbReference>
<dbReference type="GO" id="GO:0099631">
    <property type="term" value="C:postsynaptic endocytic zone cytoplasmic component"/>
    <property type="evidence" value="ECO:0007669"/>
    <property type="project" value="TreeGrafter"/>
</dbReference>
<dbReference type="GO" id="GO:0032050">
    <property type="term" value="F:clathrin heavy chain binding"/>
    <property type="evidence" value="ECO:0007669"/>
    <property type="project" value="TreeGrafter"/>
</dbReference>
<dbReference type="GO" id="GO:0006886">
    <property type="term" value="P:intracellular protein transport"/>
    <property type="evidence" value="ECO:0007669"/>
    <property type="project" value="InterPro"/>
</dbReference>
<comment type="function">
    <text evidence="6">Clathrin is the major protein of the polyhedral coat of coated pits and vesicles.</text>
</comment>
<evidence type="ECO:0000256" key="4">
    <source>
        <dbReference type="ARBA" id="ARBA00023176"/>
    </source>
</evidence>
<evidence type="ECO:0000256" key="2">
    <source>
        <dbReference type="ARBA" id="ARBA00005263"/>
    </source>
</evidence>
<dbReference type="GO" id="GO:0030130">
    <property type="term" value="C:clathrin coat of trans-Golgi network vesicle"/>
    <property type="evidence" value="ECO:0007669"/>
    <property type="project" value="InterPro"/>
</dbReference>
<keyword evidence="7" id="KW-0175">Coiled coil</keyword>
<keyword evidence="3 6" id="KW-0472">Membrane</keyword>
<evidence type="ECO:0000256" key="1">
    <source>
        <dbReference type="ARBA" id="ARBA00004180"/>
    </source>
</evidence>
<evidence type="ECO:0000313" key="9">
    <source>
        <dbReference type="Proteomes" id="UP001107558"/>
    </source>
</evidence>
<comment type="subcellular location">
    <subcellularLocation>
        <location evidence="1 6">Cytoplasmic vesicle membrane</location>
        <topology evidence="1 6">Peripheral membrane protein</topology>
        <orientation evidence="1 6">Cytoplasmic side</orientation>
    </subcellularLocation>
    <subcellularLocation>
        <location evidence="6">Membrane</location>
        <location evidence="6">Coated pit</location>
        <topology evidence="6">Peripheral membrane protein</topology>
        <orientation evidence="6">Cytoplasmic side</orientation>
    </subcellularLocation>
    <text evidence="6">Cytoplasmic face of coated pits and vesicles.</text>
</comment>
<feature type="coiled-coil region" evidence="7">
    <location>
        <begin position="88"/>
        <end position="145"/>
    </location>
</feature>
<keyword evidence="9" id="KW-1185">Reference proteome</keyword>
<proteinExistence type="inferred from homology"/>
<dbReference type="GO" id="GO:0030132">
    <property type="term" value="C:clathrin coat of coated pit"/>
    <property type="evidence" value="ECO:0007669"/>
    <property type="project" value="InterPro"/>
</dbReference>
<keyword evidence="4 6" id="KW-0168">Coated pit</keyword>
<sequence>MDFESDPAADFLNREREQLGDIMNDNEIPAAAASNFEGMMSNDDFELINSEIKQADDAMANEIVDDLAGMSFFSSTQPVSEKIVPEKIRIWREETERKLEEKDRQEAEAKEALRVNAQKEMEDWKMKYSEQLEKTKALNRNAEKEFAHSDLNGNSEAKNVWEAISNLCDFTSKTGPKSTKDASRIRQIFLQMKSSPPTKVN</sequence>
<protein>
    <recommendedName>
        <fullName evidence="6">Clathrin light chain</fullName>
    </recommendedName>
</protein>
<evidence type="ECO:0000256" key="3">
    <source>
        <dbReference type="ARBA" id="ARBA00023136"/>
    </source>
</evidence>
<dbReference type="InterPro" id="IPR000996">
    <property type="entry name" value="Clathrin_L-chain"/>
</dbReference>
<dbReference type="GO" id="GO:0005198">
    <property type="term" value="F:structural molecule activity"/>
    <property type="evidence" value="ECO:0007669"/>
    <property type="project" value="InterPro"/>
</dbReference>
<dbReference type="AlphaFoldDB" id="A0A9J6CNE6"/>
<name>A0A9J6CNE6_POLVA</name>